<dbReference type="InterPro" id="IPR027291">
    <property type="entry name" value="Glyco_hydro_38_N_sf"/>
</dbReference>
<dbReference type="InterPro" id="IPR011013">
    <property type="entry name" value="Gal_mutarotase_sf_dom"/>
</dbReference>
<dbReference type="GO" id="GO:0009313">
    <property type="term" value="P:oligosaccharide catabolic process"/>
    <property type="evidence" value="ECO:0007669"/>
    <property type="project" value="TreeGrafter"/>
</dbReference>
<feature type="domain" description="Glycoside hydrolase family 38 central" evidence="7">
    <location>
        <begin position="535"/>
        <end position="618"/>
    </location>
</feature>
<evidence type="ECO:0000256" key="5">
    <source>
        <dbReference type="ARBA" id="ARBA00022801"/>
    </source>
</evidence>
<name>R7QRR5_CHOCR</name>
<dbReference type="PANTHER" id="PTHR46017:SF1">
    <property type="entry name" value="ALPHA-MANNOSIDASE 2C1"/>
    <property type="match status" value="1"/>
</dbReference>
<dbReference type="Gene3D" id="2.70.98.30">
    <property type="entry name" value="Golgi alpha-mannosidase II, domain 4"/>
    <property type="match status" value="1"/>
</dbReference>
<dbReference type="GO" id="GO:0006013">
    <property type="term" value="P:mannose metabolic process"/>
    <property type="evidence" value="ECO:0007669"/>
    <property type="project" value="InterPro"/>
</dbReference>
<dbReference type="Pfam" id="PF17677">
    <property type="entry name" value="Glyco_hydro38C2"/>
    <property type="match status" value="1"/>
</dbReference>
<comment type="similarity">
    <text evidence="2">Belongs to the glycosyl hydrolase 38 family.</text>
</comment>
<dbReference type="OMA" id="GQYWDAW"/>
<dbReference type="InterPro" id="IPR041147">
    <property type="entry name" value="GH38_C"/>
</dbReference>
<dbReference type="EMBL" id="HG002320">
    <property type="protein sequence ID" value="CDF41187.1"/>
    <property type="molecule type" value="Genomic_DNA"/>
</dbReference>
<dbReference type="InterPro" id="IPR011682">
    <property type="entry name" value="Glyco_hydro_38_C"/>
</dbReference>
<dbReference type="Pfam" id="PF07748">
    <property type="entry name" value="Glyco_hydro_38C"/>
    <property type="match status" value="1"/>
</dbReference>
<evidence type="ECO:0000256" key="3">
    <source>
        <dbReference type="ARBA" id="ARBA00012752"/>
    </source>
</evidence>
<dbReference type="InterPro" id="IPR028995">
    <property type="entry name" value="Glyco_hydro_57/38_cen_sf"/>
</dbReference>
<dbReference type="InterPro" id="IPR037094">
    <property type="entry name" value="Glyco_hydro_38_cen_sf"/>
</dbReference>
<proteinExistence type="inferred from homology"/>
<dbReference type="InterPro" id="IPR054723">
    <property type="entry name" value="Ams1-like_N"/>
</dbReference>
<dbReference type="FunFam" id="3.20.110.10:FF:000002">
    <property type="entry name" value="alpha-mannosidase 2C1 isoform X1"/>
    <property type="match status" value="1"/>
</dbReference>
<evidence type="ECO:0000313" key="9">
    <source>
        <dbReference type="Proteomes" id="UP000012073"/>
    </source>
</evidence>
<gene>
    <name evidence="8" type="ORF">CHC_T00008655001</name>
</gene>
<evidence type="ECO:0000256" key="1">
    <source>
        <dbReference type="ARBA" id="ARBA00000365"/>
    </source>
</evidence>
<dbReference type="GO" id="GO:0046872">
    <property type="term" value="F:metal ion binding"/>
    <property type="evidence" value="ECO:0007669"/>
    <property type="project" value="UniProtKB-KW"/>
</dbReference>
<dbReference type="Gene3D" id="3.20.110.10">
    <property type="entry name" value="Glycoside hydrolase 38, N terminal domain"/>
    <property type="match status" value="1"/>
</dbReference>
<dbReference type="OrthoDB" id="523at2759"/>
<evidence type="ECO:0000256" key="2">
    <source>
        <dbReference type="ARBA" id="ARBA00009792"/>
    </source>
</evidence>
<dbReference type="InterPro" id="IPR011330">
    <property type="entry name" value="Glyco_hydro/deAcase_b/a-brl"/>
</dbReference>
<dbReference type="AlphaFoldDB" id="R7QRR5"/>
<dbReference type="InterPro" id="IPR015341">
    <property type="entry name" value="Glyco_hydro_38_cen"/>
</dbReference>
<dbReference type="SUPFAM" id="SSF74650">
    <property type="entry name" value="Galactose mutarotase-like"/>
    <property type="match status" value="1"/>
</dbReference>
<sequence length="1122" mass="125448">MAQHYKNEDITKARVRVFLGWDHFNPKGNVAPGRMDQNLCGRLWTCHDRKAVKLSVASPAKQLRAPSPEYLESLEYREARIGESFGPTFSTHVFRLNITVPASMHNQPIHLLWDSNSEALVLSEKGNPMQGLVGGDHWARRADYPLFPDRPHGVGHSGETIILYIEISCNGLFGAGRGGDIEPPQRDRCFELEECCLAIFDSSAWDLIHDVTLLSGLAEHLPEGPRRARALQTANEVVNAVEVGTKSTYESGRRIAAKFLDCRNGSSQSRVYSMLHSHIDLAWLWPMASTPSKGVRTFATQLRLLERFPDSIFVQSQAQLYDWVKSSYPSLWEEVCKRVREGRFVPVGGSWVEMDCNIPSGESLIRQFVVGQAFFQRNFGLRCKEFWLPDTFGYCGQLPQIMRGCGIDYFLTQKLSWNLFNKFPHSTFVWEGLDGSQVLAHMPPADTYNAQAFPEEVMRTANKNKDAAVHNSAIMLVGHGDGGGGASPAMLESMKRMHDLDGVPKVEFSTPEKFFEGVKSKQHDLPRWVGELYFELHRGTYTNQARTKQSNRQCENALRDLELVGTIAVLASRRTGKEFSYPASTLAECWKLVLKNCFHDTLPGSCIGEVYEETTRDYALVTGECTLEIEKAVTSISEAFTATYSNGDSRAAKRLKTQATERESLSHDQHSFNTVLLHRGAACKPQNDLPVVFEAKQSPDFFFSSGVGVQTTRMSAVTCYPENASTTNKKPLVRSIVASIEPATVACQEENGQMRYVLANRFVKATISATGHMSSLILLDESGRHREALVQTAGKAKSEIDGGNRLVLYDDVSQFWCAWDTEVYSFEKKSVIGNAVGCEVVDEGPLRVSLHFTYPSTEAGTTVRQLVSLRAESTRVDFRTDVDWKESRKILRVLFNTRVKAPFASYNSQFGFVRRPTTFNHSWEIAKFEAVGHQYCDLSEHQFGIALLNDCKYGYSVRDNTMRLSLLRASKSPDDSADMGMHRMTYSILPHWESFPTRTVLDEAADLNWPPLLNQVRHACAGARLYNFIISAIKQAEQAEQQTNNVVVRMYEAMGARGLAQLSCPSGLTVSTVQECNMLEDTVSMSTGTLSVAESTQGSCVIGVPFTPFQIRTIMLTLAVRE</sequence>
<evidence type="ECO:0000256" key="6">
    <source>
        <dbReference type="ARBA" id="ARBA00023295"/>
    </source>
</evidence>
<dbReference type="RefSeq" id="XP_005711481.1">
    <property type="nucleotide sequence ID" value="XM_005711424.1"/>
</dbReference>
<evidence type="ECO:0000256" key="4">
    <source>
        <dbReference type="ARBA" id="ARBA00022723"/>
    </source>
</evidence>
<keyword evidence="9" id="KW-1185">Reference proteome</keyword>
<dbReference type="Proteomes" id="UP000012073">
    <property type="component" value="Unassembled WGS sequence"/>
</dbReference>
<protein>
    <recommendedName>
        <fullName evidence="3">alpha-mannosidase</fullName>
        <ecNumber evidence="3">3.2.1.24</ecNumber>
    </recommendedName>
</protein>
<dbReference type="Gramene" id="CDF41187">
    <property type="protein sequence ID" value="CDF41187"/>
    <property type="gene ID" value="CHC_T00008655001"/>
</dbReference>
<dbReference type="Pfam" id="PF09261">
    <property type="entry name" value="Alpha-mann_mid"/>
    <property type="match status" value="1"/>
</dbReference>
<dbReference type="STRING" id="2769.R7QRR5"/>
<dbReference type="KEGG" id="ccp:CHC_T00008655001"/>
<organism evidence="8 9">
    <name type="scientific">Chondrus crispus</name>
    <name type="common">Carrageen Irish moss</name>
    <name type="synonym">Polymorpha crispa</name>
    <dbReference type="NCBI Taxonomy" id="2769"/>
    <lineage>
        <taxon>Eukaryota</taxon>
        <taxon>Rhodophyta</taxon>
        <taxon>Florideophyceae</taxon>
        <taxon>Rhodymeniophycidae</taxon>
        <taxon>Gigartinales</taxon>
        <taxon>Gigartinaceae</taxon>
        <taxon>Chondrus</taxon>
    </lineage>
</organism>
<comment type="catalytic activity">
    <reaction evidence="1">
        <text>Hydrolysis of terminal, non-reducing alpha-D-mannose residues in alpha-D-mannosides.</text>
        <dbReference type="EC" id="3.2.1.24"/>
    </reaction>
</comment>
<dbReference type="Gene3D" id="1.20.1270.50">
    <property type="entry name" value="Glycoside hydrolase family 38, central domain"/>
    <property type="match status" value="1"/>
</dbReference>
<keyword evidence="6" id="KW-0326">Glycosidase</keyword>
<dbReference type="FunFam" id="1.20.1270.50:FF:000004">
    <property type="entry name" value="alpha-mannosidase 2C1 isoform X1"/>
    <property type="match status" value="1"/>
</dbReference>
<keyword evidence="4" id="KW-0479">Metal-binding</keyword>
<dbReference type="GeneID" id="17319212"/>
<dbReference type="InterPro" id="IPR000602">
    <property type="entry name" value="Glyco_hydro_38_N"/>
</dbReference>
<dbReference type="GO" id="GO:0030246">
    <property type="term" value="F:carbohydrate binding"/>
    <property type="evidence" value="ECO:0007669"/>
    <property type="project" value="InterPro"/>
</dbReference>
<reference evidence="9" key="1">
    <citation type="journal article" date="2013" name="Proc. Natl. Acad. Sci. U.S.A.">
        <title>Genome structure and metabolic features in the red seaweed Chondrus crispus shed light on evolution of the Archaeplastida.</title>
        <authorList>
            <person name="Collen J."/>
            <person name="Porcel B."/>
            <person name="Carre W."/>
            <person name="Ball S.G."/>
            <person name="Chaparro C."/>
            <person name="Tonon T."/>
            <person name="Barbeyron T."/>
            <person name="Michel G."/>
            <person name="Noel B."/>
            <person name="Valentin K."/>
            <person name="Elias M."/>
            <person name="Artiguenave F."/>
            <person name="Arun A."/>
            <person name="Aury J.M."/>
            <person name="Barbosa-Neto J.F."/>
            <person name="Bothwell J.H."/>
            <person name="Bouget F.Y."/>
            <person name="Brillet L."/>
            <person name="Cabello-Hurtado F."/>
            <person name="Capella-Gutierrez S."/>
            <person name="Charrier B."/>
            <person name="Cladiere L."/>
            <person name="Cock J.M."/>
            <person name="Coelho S.M."/>
            <person name="Colleoni C."/>
            <person name="Czjzek M."/>
            <person name="Da Silva C."/>
            <person name="Delage L."/>
            <person name="Denoeud F."/>
            <person name="Deschamps P."/>
            <person name="Dittami S.M."/>
            <person name="Gabaldon T."/>
            <person name="Gachon C.M."/>
            <person name="Groisillier A."/>
            <person name="Herve C."/>
            <person name="Jabbari K."/>
            <person name="Katinka M."/>
            <person name="Kloareg B."/>
            <person name="Kowalczyk N."/>
            <person name="Labadie K."/>
            <person name="Leblanc C."/>
            <person name="Lopez P.J."/>
            <person name="McLachlan D.H."/>
            <person name="Meslet-Cladiere L."/>
            <person name="Moustafa A."/>
            <person name="Nehr Z."/>
            <person name="Nyvall Collen P."/>
            <person name="Panaud O."/>
            <person name="Partensky F."/>
            <person name="Poulain J."/>
            <person name="Rensing S.A."/>
            <person name="Rousvoal S."/>
            <person name="Samson G."/>
            <person name="Symeonidi A."/>
            <person name="Weissenbach J."/>
            <person name="Zambounis A."/>
            <person name="Wincker P."/>
            <person name="Boyen C."/>
        </authorList>
    </citation>
    <scope>NUCLEOTIDE SEQUENCE [LARGE SCALE GENOMIC DNA]</scope>
    <source>
        <strain evidence="9">cv. Stackhouse</strain>
    </source>
</reference>
<dbReference type="EC" id="3.2.1.24" evidence="3"/>
<dbReference type="SUPFAM" id="SSF88688">
    <property type="entry name" value="Families 57/38 glycoside transferase middle domain"/>
    <property type="match status" value="1"/>
</dbReference>
<dbReference type="SMART" id="SM00872">
    <property type="entry name" value="Alpha-mann_mid"/>
    <property type="match status" value="1"/>
</dbReference>
<evidence type="ECO:0000259" key="7">
    <source>
        <dbReference type="SMART" id="SM00872"/>
    </source>
</evidence>
<dbReference type="GO" id="GO:0004559">
    <property type="term" value="F:alpha-mannosidase activity"/>
    <property type="evidence" value="ECO:0007669"/>
    <property type="project" value="UniProtKB-EC"/>
</dbReference>
<dbReference type="Pfam" id="PF01074">
    <property type="entry name" value="Glyco_hydro_38N"/>
    <property type="match status" value="1"/>
</dbReference>
<evidence type="ECO:0000313" key="8">
    <source>
        <dbReference type="EMBL" id="CDF41187.1"/>
    </source>
</evidence>
<dbReference type="Pfam" id="PF22907">
    <property type="entry name" value="Ams1-like_1st"/>
    <property type="match status" value="1"/>
</dbReference>
<dbReference type="PANTHER" id="PTHR46017">
    <property type="entry name" value="ALPHA-MANNOSIDASE 2C1"/>
    <property type="match status" value="1"/>
</dbReference>
<keyword evidence="5" id="KW-0378">Hydrolase</keyword>
<accession>R7QRR5</accession>
<dbReference type="SUPFAM" id="SSF88713">
    <property type="entry name" value="Glycoside hydrolase/deacetylase"/>
    <property type="match status" value="1"/>
</dbReference>